<name>A0A0D2PJ02_HYPSF</name>
<evidence type="ECO:0000313" key="1">
    <source>
        <dbReference type="EMBL" id="KJA28446.1"/>
    </source>
</evidence>
<organism evidence="1 2">
    <name type="scientific">Hypholoma sublateritium (strain FD-334 SS-4)</name>
    <dbReference type="NCBI Taxonomy" id="945553"/>
    <lineage>
        <taxon>Eukaryota</taxon>
        <taxon>Fungi</taxon>
        <taxon>Dikarya</taxon>
        <taxon>Basidiomycota</taxon>
        <taxon>Agaricomycotina</taxon>
        <taxon>Agaricomycetes</taxon>
        <taxon>Agaricomycetidae</taxon>
        <taxon>Agaricales</taxon>
        <taxon>Agaricineae</taxon>
        <taxon>Strophariaceae</taxon>
        <taxon>Hypholoma</taxon>
    </lineage>
</organism>
<accession>A0A0D2PJ02</accession>
<dbReference type="Proteomes" id="UP000054270">
    <property type="component" value="Unassembled WGS sequence"/>
</dbReference>
<dbReference type="AlphaFoldDB" id="A0A0D2PJ02"/>
<protein>
    <submittedName>
        <fullName evidence="1">Uncharacterized protein</fullName>
    </submittedName>
</protein>
<sequence>MLYSLLAFLLATSLYFARIFGYKFRVGRVRLCSLYNISYSSRRRSFSIKLVGIKLHRPRRDSPYWAIIVMDGLDYTDNKCQVSLQRCETKLWILPVLFRFTAGPWIAVTLHGFTVFVNSSKANPWWVEGLRRNLLATILNGETIRLNHSNTKVYLSPLTKSMGGFSDEVETSGLREGEPPEELRVRSSLSQWHILSAWNSRMYTFDDLEAELRRSWVADRGSFVMIAKGCRWTKVPVFGQSQERYRKASTLQLLYALYSFPMNIMRLCRDPISAVDVYASRADITFGDFRLRDAELFHHGAVQMKEEYYKSETRYPGILEDFAWDMFVQAILATFQISAK</sequence>
<reference evidence="2" key="1">
    <citation type="submission" date="2014-04" db="EMBL/GenBank/DDBJ databases">
        <title>Evolutionary Origins and Diversification of the Mycorrhizal Mutualists.</title>
        <authorList>
            <consortium name="DOE Joint Genome Institute"/>
            <consortium name="Mycorrhizal Genomics Consortium"/>
            <person name="Kohler A."/>
            <person name="Kuo A."/>
            <person name="Nagy L.G."/>
            <person name="Floudas D."/>
            <person name="Copeland A."/>
            <person name="Barry K.W."/>
            <person name="Cichocki N."/>
            <person name="Veneault-Fourrey C."/>
            <person name="LaButti K."/>
            <person name="Lindquist E.A."/>
            <person name="Lipzen A."/>
            <person name="Lundell T."/>
            <person name="Morin E."/>
            <person name="Murat C."/>
            <person name="Riley R."/>
            <person name="Ohm R."/>
            <person name="Sun H."/>
            <person name="Tunlid A."/>
            <person name="Henrissat B."/>
            <person name="Grigoriev I.V."/>
            <person name="Hibbett D.S."/>
            <person name="Martin F."/>
        </authorList>
    </citation>
    <scope>NUCLEOTIDE SEQUENCE [LARGE SCALE GENOMIC DNA]</scope>
    <source>
        <strain evidence="2">FD-334 SS-4</strain>
    </source>
</reference>
<dbReference type="EMBL" id="KN817521">
    <property type="protein sequence ID" value="KJA28446.1"/>
    <property type="molecule type" value="Genomic_DNA"/>
</dbReference>
<gene>
    <name evidence="1" type="ORF">HYPSUDRAFT_129029</name>
</gene>
<evidence type="ECO:0000313" key="2">
    <source>
        <dbReference type="Proteomes" id="UP000054270"/>
    </source>
</evidence>
<dbReference type="OrthoDB" id="2798046at2759"/>
<keyword evidence="2" id="KW-1185">Reference proteome</keyword>
<dbReference type="OMA" id="AMVAEEC"/>
<proteinExistence type="predicted"/>